<proteinExistence type="predicted"/>
<organism evidence="1 2">
    <name type="scientific">Spirosoma pollinicola</name>
    <dbReference type="NCBI Taxonomy" id="2057025"/>
    <lineage>
        <taxon>Bacteria</taxon>
        <taxon>Pseudomonadati</taxon>
        <taxon>Bacteroidota</taxon>
        <taxon>Cytophagia</taxon>
        <taxon>Cytophagales</taxon>
        <taxon>Cytophagaceae</taxon>
        <taxon>Spirosoma</taxon>
    </lineage>
</organism>
<dbReference type="OrthoDB" id="963383at2"/>
<accession>A0A2K8YUW8</accession>
<sequence>MQTLSSLNSYSVLKLDKVYGDQAYNSFFAQTLAEWSIDFERASRPETARGVVPVDKQWVVERTIA</sequence>
<reference evidence="1 2" key="1">
    <citation type="submission" date="2017-11" db="EMBL/GenBank/DDBJ databases">
        <title>Taxonomic description and genome sequences of Spirosoma HA7 sp. nov., isolated from pollen microhabitat of Corylus avellana.</title>
        <authorList>
            <person name="Ambika Manirajan B."/>
            <person name="Suarez C."/>
            <person name="Ratering S."/>
            <person name="Geissler-Plaum R."/>
            <person name="Cardinale M."/>
            <person name="Sylvia S."/>
        </authorList>
    </citation>
    <scope>NUCLEOTIDE SEQUENCE [LARGE SCALE GENOMIC DNA]</scope>
    <source>
        <strain evidence="1 2">HA7</strain>
    </source>
</reference>
<dbReference type="EMBL" id="CP025096">
    <property type="protein sequence ID" value="AUD01445.1"/>
    <property type="molecule type" value="Genomic_DNA"/>
</dbReference>
<dbReference type="Proteomes" id="UP000232883">
    <property type="component" value="Chromosome"/>
</dbReference>
<protein>
    <submittedName>
        <fullName evidence="1">Uncharacterized protein</fullName>
    </submittedName>
</protein>
<evidence type="ECO:0000313" key="2">
    <source>
        <dbReference type="Proteomes" id="UP000232883"/>
    </source>
</evidence>
<dbReference type="KEGG" id="spir:CWM47_06245"/>
<dbReference type="RefSeq" id="WP_100987166.1">
    <property type="nucleotide sequence ID" value="NZ_CP025096.1"/>
</dbReference>
<dbReference type="AlphaFoldDB" id="A0A2K8YUW8"/>
<gene>
    <name evidence="1" type="ORF">CWM47_06245</name>
</gene>
<name>A0A2K8YUW8_9BACT</name>
<keyword evidence="2" id="KW-1185">Reference proteome</keyword>
<evidence type="ECO:0000313" key="1">
    <source>
        <dbReference type="EMBL" id="AUD01445.1"/>
    </source>
</evidence>